<proteinExistence type="inferred from homology"/>
<dbReference type="GO" id="GO:0055085">
    <property type="term" value="P:transmembrane transport"/>
    <property type="evidence" value="ECO:0007669"/>
    <property type="project" value="InterPro"/>
</dbReference>
<feature type="transmembrane region" description="Helical" evidence="7">
    <location>
        <begin position="27"/>
        <end position="49"/>
    </location>
</feature>
<evidence type="ECO:0000313" key="9">
    <source>
        <dbReference type="EMBL" id="PZO12000.1"/>
    </source>
</evidence>
<evidence type="ECO:0000313" key="10">
    <source>
        <dbReference type="Proteomes" id="UP000249354"/>
    </source>
</evidence>
<evidence type="ECO:0000256" key="1">
    <source>
        <dbReference type="ARBA" id="ARBA00004651"/>
    </source>
</evidence>
<dbReference type="Gene3D" id="1.10.3720.10">
    <property type="entry name" value="MetI-like"/>
    <property type="match status" value="1"/>
</dbReference>
<feature type="domain" description="ABC transmembrane type-1" evidence="8">
    <location>
        <begin position="82"/>
        <end position="262"/>
    </location>
</feature>
<reference evidence="10" key="1">
    <citation type="submission" date="2018-04" db="EMBL/GenBank/DDBJ databases">
        <authorList>
            <person name="Cornet L."/>
        </authorList>
    </citation>
    <scope>NUCLEOTIDE SEQUENCE [LARGE SCALE GENOMIC DNA]</scope>
</reference>
<keyword evidence="2 7" id="KW-0813">Transport</keyword>
<protein>
    <submittedName>
        <fullName evidence="9">ABC transporter permease</fullName>
    </submittedName>
</protein>
<name>A0A2W4TZ43_9CYAN</name>
<keyword evidence="4 7" id="KW-0812">Transmembrane</keyword>
<evidence type="ECO:0000256" key="7">
    <source>
        <dbReference type="RuleBase" id="RU363032"/>
    </source>
</evidence>
<dbReference type="Pfam" id="PF00528">
    <property type="entry name" value="BPD_transp_1"/>
    <property type="match status" value="1"/>
</dbReference>
<dbReference type="CDD" id="cd06261">
    <property type="entry name" value="TM_PBP2"/>
    <property type="match status" value="1"/>
</dbReference>
<comment type="caution">
    <text evidence="9">The sequence shown here is derived from an EMBL/GenBank/DDBJ whole genome shotgun (WGS) entry which is preliminary data.</text>
</comment>
<dbReference type="Proteomes" id="UP000249354">
    <property type="component" value="Unassembled WGS sequence"/>
</dbReference>
<keyword evidence="3" id="KW-1003">Cell membrane</keyword>
<dbReference type="GO" id="GO:0005886">
    <property type="term" value="C:plasma membrane"/>
    <property type="evidence" value="ECO:0007669"/>
    <property type="project" value="UniProtKB-SubCell"/>
</dbReference>
<evidence type="ECO:0000256" key="3">
    <source>
        <dbReference type="ARBA" id="ARBA00022475"/>
    </source>
</evidence>
<dbReference type="EMBL" id="QBMC01000163">
    <property type="protein sequence ID" value="PZO12000.1"/>
    <property type="molecule type" value="Genomic_DNA"/>
</dbReference>
<dbReference type="PROSITE" id="PS50928">
    <property type="entry name" value="ABC_TM1"/>
    <property type="match status" value="1"/>
</dbReference>
<comment type="subcellular location">
    <subcellularLocation>
        <location evidence="1 7">Cell membrane</location>
        <topology evidence="1 7">Multi-pass membrane protein</topology>
    </subcellularLocation>
</comment>
<evidence type="ECO:0000256" key="5">
    <source>
        <dbReference type="ARBA" id="ARBA00022989"/>
    </source>
</evidence>
<dbReference type="PANTHER" id="PTHR30151">
    <property type="entry name" value="ALKANE SULFONATE ABC TRANSPORTER-RELATED, MEMBRANE SUBUNIT"/>
    <property type="match status" value="1"/>
</dbReference>
<dbReference type="AlphaFoldDB" id="A0A2W4TZ43"/>
<evidence type="ECO:0000259" key="8">
    <source>
        <dbReference type="PROSITE" id="PS50928"/>
    </source>
</evidence>
<comment type="similarity">
    <text evidence="7">Belongs to the binding-protein-dependent transport system permease family.</text>
</comment>
<evidence type="ECO:0000256" key="4">
    <source>
        <dbReference type="ARBA" id="ARBA00022692"/>
    </source>
</evidence>
<keyword evidence="6 7" id="KW-0472">Membrane</keyword>
<gene>
    <name evidence="9" type="ORF">DCF25_18440</name>
</gene>
<sequence>MTAPKRRYLKPSVFWSIRQDFPRRLELLLAIASLTIPLLVWTALSYSGIVQEPFLPTPAKAAIAGVKMFLATDLQDNLIVDVLVSFARVFAGFLLAALIGVPVGIAMGTFQSMDSLLGKFVRTARYAPIASFVPLVIFWTGIGEVSKIVVVCLGIVFYNATMVADAVKFVPDETLNVAYTLGATRRDVLFKVIFPATLPNIIDALRVNIAGAWNFLVIAELVAAQNGLGFTIARSQRSLRTDNSIACILIICAIGLLTDIAFRQTFRILTPWAESKVS</sequence>
<organism evidence="9 10">
    <name type="scientific">Leptolyngbya foveolarum</name>
    <dbReference type="NCBI Taxonomy" id="47253"/>
    <lineage>
        <taxon>Bacteria</taxon>
        <taxon>Bacillati</taxon>
        <taxon>Cyanobacteriota</taxon>
        <taxon>Cyanophyceae</taxon>
        <taxon>Leptolyngbyales</taxon>
        <taxon>Leptolyngbyaceae</taxon>
        <taxon>Leptolyngbya group</taxon>
        <taxon>Leptolyngbya</taxon>
    </lineage>
</organism>
<evidence type="ECO:0000256" key="6">
    <source>
        <dbReference type="ARBA" id="ARBA00023136"/>
    </source>
</evidence>
<keyword evidence="5 7" id="KW-1133">Transmembrane helix</keyword>
<feature type="transmembrane region" description="Helical" evidence="7">
    <location>
        <begin position="245"/>
        <end position="262"/>
    </location>
</feature>
<feature type="transmembrane region" description="Helical" evidence="7">
    <location>
        <begin position="78"/>
        <end position="105"/>
    </location>
</feature>
<dbReference type="SUPFAM" id="SSF161098">
    <property type="entry name" value="MetI-like"/>
    <property type="match status" value="1"/>
</dbReference>
<reference evidence="9 10" key="2">
    <citation type="submission" date="2018-06" db="EMBL/GenBank/DDBJ databases">
        <title>Metagenomic assembly of (sub)arctic Cyanobacteria and their associated microbiome from non-axenic cultures.</title>
        <authorList>
            <person name="Baurain D."/>
        </authorList>
    </citation>
    <scope>NUCLEOTIDE SEQUENCE [LARGE SCALE GENOMIC DNA]</scope>
    <source>
        <strain evidence="9">ULC129bin1</strain>
    </source>
</reference>
<evidence type="ECO:0000256" key="2">
    <source>
        <dbReference type="ARBA" id="ARBA00022448"/>
    </source>
</evidence>
<accession>A0A2W4TZ43</accession>
<dbReference type="PANTHER" id="PTHR30151:SF0">
    <property type="entry name" value="ABC TRANSPORTER PERMEASE PROTEIN MJ0413-RELATED"/>
    <property type="match status" value="1"/>
</dbReference>
<dbReference type="InterPro" id="IPR035906">
    <property type="entry name" value="MetI-like_sf"/>
</dbReference>
<dbReference type="InterPro" id="IPR000515">
    <property type="entry name" value="MetI-like"/>
</dbReference>